<accession>A0A1I4H958</accession>
<comment type="function">
    <text evidence="1">Catalyzes the phosphorylation of riboflavin to FMN followed by the adenylation of FMN to FAD.</text>
</comment>
<evidence type="ECO:0000256" key="7">
    <source>
        <dbReference type="ARBA" id="ARBA00022695"/>
    </source>
</evidence>
<keyword evidence="18" id="KW-1185">Reference proteome</keyword>
<dbReference type="NCBIfam" id="NF004162">
    <property type="entry name" value="PRK05627.1-5"/>
    <property type="match status" value="1"/>
</dbReference>
<gene>
    <name evidence="17" type="ORF">SAMN04490355_100361</name>
</gene>
<dbReference type="EMBL" id="FOTS01000003">
    <property type="protein sequence ID" value="SFL38839.1"/>
    <property type="molecule type" value="Genomic_DNA"/>
</dbReference>
<dbReference type="PIRSF" id="PIRSF004491">
    <property type="entry name" value="FAD_Synth"/>
    <property type="match status" value="1"/>
</dbReference>
<dbReference type="RefSeq" id="WP_090932486.1">
    <property type="nucleotide sequence ID" value="NZ_FOTS01000003.1"/>
</dbReference>
<dbReference type="Gene3D" id="3.40.50.620">
    <property type="entry name" value="HUPs"/>
    <property type="match status" value="1"/>
</dbReference>
<keyword evidence="10 15" id="KW-0274">FAD</keyword>
<evidence type="ECO:0000256" key="10">
    <source>
        <dbReference type="ARBA" id="ARBA00022827"/>
    </source>
</evidence>
<comment type="catalytic activity">
    <reaction evidence="14 15">
        <text>FMN + ATP + H(+) = FAD + diphosphate</text>
        <dbReference type="Rhea" id="RHEA:17237"/>
        <dbReference type="ChEBI" id="CHEBI:15378"/>
        <dbReference type="ChEBI" id="CHEBI:30616"/>
        <dbReference type="ChEBI" id="CHEBI:33019"/>
        <dbReference type="ChEBI" id="CHEBI:57692"/>
        <dbReference type="ChEBI" id="CHEBI:58210"/>
        <dbReference type="EC" id="2.7.7.2"/>
    </reaction>
</comment>
<keyword evidence="8 15" id="KW-0547">Nucleotide-binding</keyword>
<organism evidence="17 18">
    <name type="scientific">Pelosinus propionicus DSM 13327</name>
    <dbReference type="NCBI Taxonomy" id="1123291"/>
    <lineage>
        <taxon>Bacteria</taxon>
        <taxon>Bacillati</taxon>
        <taxon>Bacillota</taxon>
        <taxon>Negativicutes</taxon>
        <taxon>Selenomonadales</taxon>
        <taxon>Sporomusaceae</taxon>
        <taxon>Pelosinus</taxon>
    </lineage>
</organism>
<keyword evidence="12" id="KW-0511">Multifunctional enzyme</keyword>
<dbReference type="InterPro" id="IPR014729">
    <property type="entry name" value="Rossmann-like_a/b/a_fold"/>
</dbReference>
<feature type="domain" description="Riboflavin kinase" evidence="16">
    <location>
        <begin position="182"/>
        <end position="306"/>
    </location>
</feature>
<keyword evidence="6 15" id="KW-0808">Transferase</keyword>
<dbReference type="GO" id="GO:0005524">
    <property type="term" value="F:ATP binding"/>
    <property type="evidence" value="ECO:0007669"/>
    <property type="project" value="UniProtKB-UniRule"/>
</dbReference>
<dbReference type="InterPro" id="IPR023468">
    <property type="entry name" value="Riboflavin_kinase"/>
</dbReference>
<dbReference type="CDD" id="cd02064">
    <property type="entry name" value="FAD_synthetase_N"/>
    <property type="match status" value="1"/>
</dbReference>
<dbReference type="Pfam" id="PF06574">
    <property type="entry name" value="FAD_syn"/>
    <property type="match status" value="1"/>
</dbReference>
<sequence>MKVLNQLTTLKDQYPSITVALGTFDGVHIGHQKVISRSVELAKQLGGTSVVFTFSNHPLSIIAPERCPLQIITQDDKVELIEKLGVDILLNIPFTAEFLKLSASQFIHLLLDQLNPKHILIGPNYFFGYKRCGTPELLQIAGAQYGFTAEINPTVYVEDVMVSSTLIRQMIAAGQVNQAATLLGRPVTLKGRVIHGAKRGRLLGYPTINLGIASGLAIPQNGVYAVELIIQDKQYNGIANVGTNPTFHDVGRRLEVHILNFSGDLYGETVSVRFLNHIRSEQTFSNSDELKSQIAKDIVVAQQYYQI</sequence>
<dbReference type="FunFam" id="2.40.30.30:FF:000003">
    <property type="entry name" value="Riboflavin biosynthesis protein"/>
    <property type="match status" value="1"/>
</dbReference>
<dbReference type="EC" id="2.7.7.2" evidence="15"/>
<reference evidence="18" key="1">
    <citation type="submission" date="2016-10" db="EMBL/GenBank/DDBJ databases">
        <authorList>
            <person name="Varghese N."/>
            <person name="Submissions S."/>
        </authorList>
    </citation>
    <scope>NUCLEOTIDE SEQUENCE [LARGE SCALE GENOMIC DNA]</scope>
    <source>
        <strain evidence="18">DSM 13327</strain>
    </source>
</reference>
<protein>
    <recommendedName>
        <fullName evidence="15">Riboflavin biosynthesis protein</fullName>
    </recommendedName>
    <domain>
        <recommendedName>
            <fullName evidence="15">Riboflavin kinase</fullName>
            <ecNumber evidence="15">2.7.1.26</ecNumber>
        </recommendedName>
        <alternativeName>
            <fullName evidence="15">Flavokinase</fullName>
        </alternativeName>
    </domain>
    <domain>
        <recommendedName>
            <fullName evidence="15">FMN adenylyltransferase</fullName>
            <ecNumber evidence="15">2.7.7.2</ecNumber>
        </recommendedName>
        <alternativeName>
            <fullName evidence="15">FAD pyrophosphorylase</fullName>
        </alternativeName>
        <alternativeName>
            <fullName evidence="15">FAD synthase</fullName>
        </alternativeName>
    </domain>
</protein>
<comment type="pathway">
    <text evidence="2 15">Cofactor biosynthesis; FAD biosynthesis; FAD from FMN: step 1/1.</text>
</comment>
<dbReference type="InterPro" id="IPR002606">
    <property type="entry name" value="Riboflavin_kinase_bac"/>
</dbReference>
<dbReference type="Pfam" id="PF01687">
    <property type="entry name" value="Flavokinase"/>
    <property type="match status" value="1"/>
</dbReference>
<dbReference type="OrthoDB" id="9803667at2"/>
<proteinExistence type="inferred from homology"/>
<evidence type="ECO:0000256" key="3">
    <source>
        <dbReference type="ARBA" id="ARBA00005201"/>
    </source>
</evidence>
<dbReference type="GO" id="GO:0003919">
    <property type="term" value="F:FMN adenylyltransferase activity"/>
    <property type="evidence" value="ECO:0007669"/>
    <property type="project" value="UniProtKB-UniRule"/>
</dbReference>
<dbReference type="SMART" id="SM00904">
    <property type="entry name" value="Flavokinase"/>
    <property type="match status" value="1"/>
</dbReference>
<evidence type="ECO:0000256" key="15">
    <source>
        <dbReference type="PIRNR" id="PIRNR004491"/>
    </source>
</evidence>
<dbReference type="GO" id="GO:0008531">
    <property type="term" value="F:riboflavin kinase activity"/>
    <property type="evidence" value="ECO:0007669"/>
    <property type="project" value="UniProtKB-UniRule"/>
</dbReference>
<comment type="catalytic activity">
    <reaction evidence="13 15">
        <text>riboflavin + ATP = FMN + ADP + H(+)</text>
        <dbReference type="Rhea" id="RHEA:14357"/>
        <dbReference type="ChEBI" id="CHEBI:15378"/>
        <dbReference type="ChEBI" id="CHEBI:30616"/>
        <dbReference type="ChEBI" id="CHEBI:57986"/>
        <dbReference type="ChEBI" id="CHEBI:58210"/>
        <dbReference type="ChEBI" id="CHEBI:456216"/>
        <dbReference type="EC" id="2.7.1.26"/>
    </reaction>
</comment>
<dbReference type="PANTHER" id="PTHR22749">
    <property type="entry name" value="RIBOFLAVIN KINASE/FMN ADENYLYLTRANSFERASE"/>
    <property type="match status" value="1"/>
</dbReference>
<evidence type="ECO:0000256" key="12">
    <source>
        <dbReference type="ARBA" id="ARBA00023268"/>
    </source>
</evidence>
<name>A0A1I4H958_9FIRM</name>
<evidence type="ECO:0000256" key="4">
    <source>
        <dbReference type="ARBA" id="ARBA00022630"/>
    </source>
</evidence>
<evidence type="ECO:0000256" key="13">
    <source>
        <dbReference type="ARBA" id="ARBA00047880"/>
    </source>
</evidence>
<dbReference type="GO" id="GO:0009398">
    <property type="term" value="P:FMN biosynthetic process"/>
    <property type="evidence" value="ECO:0007669"/>
    <property type="project" value="UniProtKB-UniRule"/>
</dbReference>
<evidence type="ECO:0000256" key="11">
    <source>
        <dbReference type="ARBA" id="ARBA00022840"/>
    </source>
</evidence>
<comment type="pathway">
    <text evidence="3 15">Cofactor biosynthesis; FMN biosynthesis; FMN from riboflavin (ATP route): step 1/1.</text>
</comment>
<dbReference type="InterPro" id="IPR015865">
    <property type="entry name" value="Riboflavin_kinase_bac/euk"/>
</dbReference>
<dbReference type="InterPro" id="IPR015864">
    <property type="entry name" value="FAD_synthase"/>
</dbReference>
<evidence type="ECO:0000256" key="6">
    <source>
        <dbReference type="ARBA" id="ARBA00022679"/>
    </source>
</evidence>
<evidence type="ECO:0000256" key="1">
    <source>
        <dbReference type="ARBA" id="ARBA00002121"/>
    </source>
</evidence>
<keyword evidence="9 15" id="KW-0418">Kinase</keyword>
<evidence type="ECO:0000256" key="14">
    <source>
        <dbReference type="ARBA" id="ARBA00049494"/>
    </source>
</evidence>
<dbReference type="NCBIfam" id="NF004160">
    <property type="entry name" value="PRK05627.1-3"/>
    <property type="match status" value="1"/>
</dbReference>
<dbReference type="GO" id="GO:0009231">
    <property type="term" value="P:riboflavin biosynthetic process"/>
    <property type="evidence" value="ECO:0007669"/>
    <property type="project" value="InterPro"/>
</dbReference>
<dbReference type="UniPathway" id="UPA00277">
    <property type="reaction ID" value="UER00407"/>
</dbReference>
<dbReference type="AlphaFoldDB" id="A0A1I4H958"/>
<comment type="similarity">
    <text evidence="15">Belongs to the ribF family.</text>
</comment>
<evidence type="ECO:0000313" key="18">
    <source>
        <dbReference type="Proteomes" id="UP000199520"/>
    </source>
</evidence>
<dbReference type="SUPFAM" id="SSF52374">
    <property type="entry name" value="Nucleotidylyl transferase"/>
    <property type="match status" value="1"/>
</dbReference>
<keyword evidence="4 15" id="KW-0285">Flavoprotein</keyword>
<dbReference type="InterPro" id="IPR023465">
    <property type="entry name" value="Riboflavin_kinase_dom_sf"/>
</dbReference>
<dbReference type="NCBIfam" id="TIGR00083">
    <property type="entry name" value="ribF"/>
    <property type="match status" value="1"/>
</dbReference>
<dbReference type="SUPFAM" id="SSF82114">
    <property type="entry name" value="Riboflavin kinase-like"/>
    <property type="match status" value="1"/>
</dbReference>
<dbReference type="EC" id="2.7.1.26" evidence="15"/>
<dbReference type="STRING" id="1123291.SAMN04490355_100361"/>
<dbReference type="Gene3D" id="2.40.30.30">
    <property type="entry name" value="Riboflavin kinase-like"/>
    <property type="match status" value="1"/>
</dbReference>
<dbReference type="GO" id="GO:0006747">
    <property type="term" value="P:FAD biosynthetic process"/>
    <property type="evidence" value="ECO:0007669"/>
    <property type="project" value="UniProtKB-UniRule"/>
</dbReference>
<evidence type="ECO:0000256" key="5">
    <source>
        <dbReference type="ARBA" id="ARBA00022643"/>
    </source>
</evidence>
<dbReference type="UniPathway" id="UPA00276">
    <property type="reaction ID" value="UER00406"/>
</dbReference>
<dbReference type="Proteomes" id="UP000199520">
    <property type="component" value="Unassembled WGS sequence"/>
</dbReference>
<evidence type="ECO:0000256" key="2">
    <source>
        <dbReference type="ARBA" id="ARBA00004726"/>
    </source>
</evidence>
<dbReference type="PANTHER" id="PTHR22749:SF6">
    <property type="entry name" value="RIBOFLAVIN KINASE"/>
    <property type="match status" value="1"/>
</dbReference>
<evidence type="ECO:0000313" key="17">
    <source>
        <dbReference type="EMBL" id="SFL38839.1"/>
    </source>
</evidence>
<keyword evidence="7 15" id="KW-0548">Nucleotidyltransferase</keyword>
<keyword evidence="11 15" id="KW-0067">ATP-binding</keyword>
<evidence type="ECO:0000259" key="16">
    <source>
        <dbReference type="SMART" id="SM00904"/>
    </source>
</evidence>
<dbReference type="FunFam" id="3.40.50.620:FF:000021">
    <property type="entry name" value="Riboflavin biosynthesis protein"/>
    <property type="match status" value="1"/>
</dbReference>
<evidence type="ECO:0000256" key="9">
    <source>
        <dbReference type="ARBA" id="ARBA00022777"/>
    </source>
</evidence>
<evidence type="ECO:0000256" key="8">
    <source>
        <dbReference type="ARBA" id="ARBA00022741"/>
    </source>
</evidence>
<keyword evidence="5 15" id="KW-0288">FMN</keyword>